<protein>
    <recommendedName>
        <fullName evidence="4">t-SNARE coiled-coil homology domain-containing protein</fullName>
    </recommendedName>
</protein>
<dbReference type="Gene3D" id="1.20.58.70">
    <property type="match status" value="1"/>
</dbReference>
<keyword evidence="3" id="KW-0812">Transmembrane</keyword>
<dbReference type="InterPro" id="IPR045242">
    <property type="entry name" value="Syntaxin"/>
</dbReference>
<keyword evidence="3" id="KW-0472">Membrane</keyword>
<dbReference type="GO" id="GO:0012505">
    <property type="term" value="C:endomembrane system"/>
    <property type="evidence" value="ECO:0007669"/>
    <property type="project" value="TreeGrafter"/>
</dbReference>
<dbReference type="AlphaFoldDB" id="A0A7S1K328"/>
<dbReference type="PROSITE" id="PS50192">
    <property type="entry name" value="T_SNARE"/>
    <property type="match status" value="1"/>
</dbReference>
<dbReference type="PANTHER" id="PTHR19957">
    <property type="entry name" value="SYNTAXIN"/>
    <property type="match status" value="1"/>
</dbReference>
<dbReference type="GO" id="GO:0048278">
    <property type="term" value="P:vesicle docking"/>
    <property type="evidence" value="ECO:0007669"/>
    <property type="project" value="TreeGrafter"/>
</dbReference>
<feature type="region of interest" description="Disordered" evidence="2">
    <location>
        <begin position="245"/>
        <end position="319"/>
    </location>
</feature>
<dbReference type="EMBL" id="HBGB01029106">
    <property type="protein sequence ID" value="CAD9061948.1"/>
    <property type="molecule type" value="Transcribed_RNA"/>
</dbReference>
<dbReference type="GO" id="GO:0006906">
    <property type="term" value="P:vesicle fusion"/>
    <property type="evidence" value="ECO:0007669"/>
    <property type="project" value="TreeGrafter"/>
</dbReference>
<evidence type="ECO:0000259" key="4">
    <source>
        <dbReference type="PROSITE" id="PS50192"/>
    </source>
</evidence>
<keyword evidence="3" id="KW-1133">Transmembrane helix</keyword>
<dbReference type="InterPro" id="IPR007991">
    <property type="entry name" value="RNA_pol_I_trans_ini_fac_RRN3"/>
</dbReference>
<feature type="domain" description="T-SNARE coiled-coil homology" evidence="4">
    <location>
        <begin position="559"/>
        <end position="621"/>
    </location>
</feature>
<name>A0A7S1K328_9ALVE</name>
<dbReference type="GO" id="GO:0006361">
    <property type="term" value="P:transcription initiation at RNA polymerase I promoter"/>
    <property type="evidence" value="ECO:0007669"/>
    <property type="project" value="InterPro"/>
</dbReference>
<dbReference type="Pfam" id="PF14523">
    <property type="entry name" value="Syntaxin_2"/>
    <property type="match status" value="1"/>
</dbReference>
<dbReference type="InterPro" id="IPR000727">
    <property type="entry name" value="T_SNARE_dom"/>
</dbReference>
<dbReference type="PANTHER" id="PTHR19957:SF38">
    <property type="entry name" value="LD27581P"/>
    <property type="match status" value="1"/>
</dbReference>
<sequence>MTDAADGEDLKGEDFELLREVLRYHPRADYKQKDCVGIFVARHPNVKFDCRAFFVRRSVGMHEDFSYVRCVDGLPSADAYAYERICDAIDRVCSFFPQATQLLVKVLGDNQPHHRKNVEEHQNYTRSMLWLCRRKPQMRAGILKLFIARLIDFDVEIKEDDPNSIDIEEYELWKREQLNFLSVQVSVGAKDPAEAQKLLNDEERLRQLYRMRRGEEDIDKMAQGLDHLMSMGFDFLQAELLSLSHSPPVNPIKPDPDTDGATPPQPQQPQQQQQQLQQQPPLPPPSAPASLSAQSQTPVTSPRVPPYGGGGGDDVVCVSPDDSRLIQENIQALQRKTAEISKLCSRAVARHERPGFQANLHSLLTSAQQVAVETQTLLRKFAVISGGSLADKTQRKLVYAKLNDNFHKALKALENVAQTHVLREHLTLQEAAHGVPQAAPGPSGLSPPPSTSTNPFDSGGSQSTWSGSTIVDGSGPYQAGVAGAAVGGGGGGSYQPSSYPFPPSVFYTAPAGSAAAAVGGVAGAPPSLDRRPSFSESEEDETLESRGFLRYGSAKNVEEEIVRERQAGIQQIEKDIQGIHSLYQQLSHHVNVQGDTIDNIEAQMRAVADRTADAVEQVDNARRLQRRNTRKRFVLFLVVLLLLVVLFIMLDWQLHLTAPFTPHRHYAISPASGALSTRGEPEEPAPT</sequence>
<evidence type="ECO:0000256" key="2">
    <source>
        <dbReference type="SAM" id="MobiDB-lite"/>
    </source>
</evidence>
<evidence type="ECO:0000313" key="5">
    <source>
        <dbReference type="EMBL" id="CAD9061948.1"/>
    </source>
</evidence>
<dbReference type="CDD" id="cd15840">
    <property type="entry name" value="SNARE_Qa"/>
    <property type="match status" value="1"/>
</dbReference>
<dbReference type="SUPFAM" id="SSF47661">
    <property type="entry name" value="t-snare proteins"/>
    <property type="match status" value="1"/>
</dbReference>
<proteinExistence type="inferred from homology"/>
<dbReference type="GO" id="GO:0001181">
    <property type="term" value="F:RNA polymerase I general transcription initiation factor activity"/>
    <property type="evidence" value="ECO:0007669"/>
    <property type="project" value="InterPro"/>
</dbReference>
<comment type="similarity">
    <text evidence="1">Belongs to the syntaxin family.</text>
</comment>
<dbReference type="Pfam" id="PF05327">
    <property type="entry name" value="RRN3"/>
    <property type="match status" value="1"/>
</dbReference>
<dbReference type="Gene3D" id="1.20.5.110">
    <property type="match status" value="1"/>
</dbReference>
<dbReference type="GO" id="GO:0006886">
    <property type="term" value="P:intracellular protein transport"/>
    <property type="evidence" value="ECO:0007669"/>
    <property type="project" value="TreeGrafter"/>
</dbReference>
<dbReference type="InterPro" id="IPR006011">
    <property type="entry name" value="Syntaxin_N"/>
</dbReference>
<dbReference type="GO" id="GO:0031201">
    <property type="term" value="C:SNARE complex"/>
    <property type="evidence" value="ECO:0007669"/>
    <property type="project" value="TreeGrafter"/>
</dbReference>
<feature type="compositionally biased region" description="Low complexity" evidence="2">
    <location>
        <begin position="451"/>
        <end position="469"/>
    </location>
</feature>
<reference evidence="5" key="1">
    <citation type="submission" date="2021-01" db="EMBL/GenBank/DDBJ databases">
        <authorList>
            <person name="Corre E."/>
            <person name="Pelletier E."/>
            <person name="Niang G."/>
            <person name="Scheremetjew M."/>
            <person name="Finn R."/>
            <person name="Kale V."/>
            <person name="Holt S."/>
            <person name="Cochrane G."/>
            <person name="Meng A."/>
            <person name="Brown T."/>
            <person name="Cohen L."/>
        </authorList>
    </citation>
    <scope>NUCLEOTIDE SEQUENCE</scope>
    <source>
        <strain evidence="5">CCMP3346</strain>
    </source>
</reference>
<evidence type="ECO:0000256" key="3">
    <source>
        <dbReference type="SAM" id="Phobius"/>
    </source>
</evidence>
<dbReference type="Pfam" id="PF05739">
    <property type="entry name" value="SNARE"/>
    <property type="match status" value="1"/>
</dbReference>
<organism evidence="5">
    <name type="scientific">Vitrella brassicaformis</name>
    <dbReference type="NCBI Taxonomy" id="1169539"/>
    <lineage>
        <taxon>Eukaryota</taxon>
        <taxon>Sar</taxon>
        <taxon>Alveolata</taxon>
        <taxon>Colpodellida</taxon>
        <taxon>Vitrellaceae</taxon>
        <taxon>Vitrella</taxon>
    </lineage>
</organism>
<dbReference type="GO" id="GO:0000149">
    <property type="term" value="F:SNARE binding"/>
    <property type="evidence" value="ECO:0007669"/>
    <property type="project" value="TreeGrafter"/>
</dbReference>
<gene>
    <name evidence="5" type="ORF">VBRA1451_LOCUS17018</name>
</gene>
<dbReference type="GO" id="GO:0005484">
    <property type="term" value="F:SNAP receptor activity"/>
    <property type="evidence" value="ECO:0007669"/>
    <property type="project" value="TreeGrafter"/>
</dbReference>
<evidence type="ECO:0000256" key="1">
    <source>
        <dbReference type="ARBA" id="ARBA00009063"/>
    </source>
</evidence>
<dbReference type="InterPro" id="IPR010989">
    <property type="entry name" value="SNARE"/>
</dbReference>
<feature type="region of interest" description="Disordered" evidence="2">
    <location>
        <begin position="433"/>
        <end position="469"/>
    </location>
</feature>
<feature type="compositionally biased region" description="Low complexity" evidence="2">
    <location>
        <begin position="268"/>
        <end position="279"/>
    </location>
</feature>
<dbReference type="SMART" id="SM00397">
    <property type="entry name" value="t_SNARE"/>
    <property type="match status" value="1"/>
</dbReference>
<dbReference type="Gene3D" id="3.10.450.40">
    <property type="match status" value="1"/>
</dbReference>
<accession>A0A7S1K328</accession>
<feature type="region of interest" description="Disordered" evidence="2">
    <location>
        <begin position="523"/>
        <end position="545"/>
    </location>
</feature>
<feature type="transmembrane region" description="Helical" evidence="3">
    <location>
        <begin position="633"/>
        <end position="650"/>
    </location>
</feature>
<dbReference type="Pfam" id="PF11523">
    <property type="entry name" value="DUF3223"/>
    <property type="match status" value="1"/>
</dbReference>